<feature type="compositionally biased region" description="Low complexity" evidence="1">
    <location>
        <begin position="285"/>
        <end position="306"/>
    </location>
</feature>
<dbReference type="PANTHER" id="PTHR35010">
    <property type="entry name" value="BLL4672 PROTEIN-RELATED"/>
    <property type="match status" value="1"/>
</dbReference>
<dbReference type="PROSITE" id="PS50943">
    <property type="entry name" value="HTH_CROC1"/>
    <property type="match status" value="1"/>
</dbReference>
<dbReference type="CDD" id="cd00093">
    <property type="entry name" value="HTH_XRE"/>
    <property type="match status" value="1"/>
</dbReference>
<dbReference type="Gene3D" id="1.10.260.40">
    <property type="entry name" value="lambda repressor-like DNA-binding domains"/>
    <property type="match status" value="1"/>
</dbReference>
<proteinExistence type="predicted"/>
<keyword evidence="4" id="KW-1185">Reference proteome</keyword>
<dbReference type="SUPFAM" id="SSF47413">
    <property type="entry name" value="lambda repressor-like DNA-binding domains"/>
    <property type="match status" value="1"/>
</dbReference>
<dbReference type="InterPro" id="IPR001387">
    <property type="entry name" value="Cro/C1-type_HTH"/>
</dbReference>
<dbReference type="Gene3D" id="3.30.450.180">
    <property type="match status" value="1"/>
</dbReference>
<protein>
    <submittedName>
        <fullName evidence="3">Transcriptional regulator</fullName>
    </submittedName>
</protein>
<evidence type="ECO:0000313" key="4">
    <source>
        <dbReference type="Proteomes" id="UP000656881"/>
    </source>
</evidence>
<name>A0ABQ2M8C6_9ACTN</name>
<dbReference type="PANTHER" id="PTHR35010:SF2">
    <property type="entry name" value="BLL4672 PROTEIN"/>
    <property type="match status" value="1"/>
</dbReference>
<accession>A0ABQ2M8C6</accession>
<dbReference type="InterPro" id="IPR010982">
    <property type="entry name" value="Lambda_DNA-bd_dom_sf"/>
</dbReference>
<reference evidence="4" key="1">
    <citation type="journal article" date="2019" name="Int. J. Syst. Evol. Microbiol.">
        <title>The Global Catalogue of Microorganisms (GCM) 10K type strain sequencing project: providing services to taxonomists for standard genome sequencing and annotation.</title>
        <authorList>
            <consortium name="The Broad Institute Genomics Platform"/>
            <consortium name="The Broad Institute Genome Sequencing Center for Infectious Disease"/>
            <person name="Wu L."/>
            <person name="Ma J."/>
        </authorList>
    </citation>
    <scope>NUCLEOTIDE SEQUENCE [LARGE SCALE GENOMIC DNA]</scope>
    <source>
        <strain evidence="4">CGMCC 4.7349</strain>
    </source>
</reference>
<dbReference type="SMART" id="SM00530">
    <property type="entry name" value="HTH_XRE"/>
    <property type="match status" value="1"/>
</dbReference>
<dbReference type="Proteomes" id="UP000656881">
    <property type="component" value="Unassembled WGS sequence"/>
</dbReference>
<organism evidence="3 4">
    <name type="scientific">Streptomyces lasiicapitis</name>
    <dbReference type="NCBI Taxonomy" id="1923961"/>
    <lineage>
        <taxon>Bacteria</taxon>
        <taxon>Bacillati</taxon>
        <taxon>Actinomycetota</taxon>
        <taxon>Actinomycetes</taxon>
        <taxon>Kitasatosporales</taxon>
        <taxon>Streptomycetaceae</taxon>
        <taxon>Streptomyces</taxon>
    </lineage>
</organism>
<dbReference type="Pfam" id="PF13560">
    <property type="entry name" value="HTH_31"/>
    <property type="match status" value="1"/>
</dbReference>
<sequence>MDSENPLGEFLRARRTLLRPEDIGLVVSGRRRVPGLRREEVAALADVSHDYYVRMEQGRERHPSAQVVEALARALELEPDAAEHLWRLARPHPAPSRSPAAHEQVSPTLLRMVTDWHRTPAVVLGSGLRVLAHNTLGQALFAGHAYSGDLLRMVFLDPDARDFYPDWEQVAANTVAGLRPADGGGHDDPALVRTVGELSLRSPEFRRLWARHDVRRKTHDSKRFRHPLVGELTLDYESLTVNSAPGQQLVVYQAAPGSASEQALTLLGSLAADGAHVEDREDRGPTPADPAQAGADPGPGDRASQV</sequence>
<evidence type="ECO:0000313" key="3">
    <source>
        <dbReference type="EMBL" id="GGO48130.1"/>
    </source>
</evidence>
<dbReference type="EMBL" id="BMNG01000009">
    <property type="protein sequence ID" value="GGO48130.1"/>
    <property type="molecule type" value="Genomic_DNA"/>
</dbReference>
<dbReference type="RefSeq" id="WP_189175228.1">
    <property type="nucleotide sequence ID" value="NZ_BMNG01000009.1"/>
</dbReference>
<feature type="region of interest" description="Disordered" evidence="1">
    <location>
        <begin position="272"/>
        <end position="306"/>
    </location>
</feature>
<evidence type="ECO:0000256" key="1">
    <source>
        <dbReference type="SAM" id="MobiDB-lite"/>
    </source>
</evidence>
<feature type="compositionally biased region" description="Basic and acidic residues" evidence="1">
    <location>
        <begin position="275"/>
        <end position="284"/>
    </location>
</feature>
<gene>
    <name evidence="3" type="ORF">GCM10012286_43020</name>
</gene>
<dbReference type="InterPro" id="IPR041413">
    <property type="entry name" value="MLTR_LBD"/>
</dbReference>
<feature type="domain" description="HTH cro/C1-type" evidence="2">
    <location>
        <begin position="35"/>
        <end position="82"/>
    </location>
</feature>
<comment type="caution">
    <text evidence="3">The sequence shown here is derived from an EMBL/GenBank/DDBJ whole genome shotgun (WGS) entry which is preliminary data.</text>
</comment>
<evidence type="ECO:0000259" key="2">
    <source>
        <dbReference type="PROSITE" id="PS50943"/>
    </source>
</evidence>
<dbReference type="Pfam" id="PF17765">
    <property type="entry name" value="MLTR_LBD"/>
    <property type="match status" value="1"/>
</dbReference>